<evidence type="ECO:0000256" key="1">
    <source>
        <dbReference type="SAM" id="Coils"/>
    </source>
</evidence>
<dbReference type="InterPro" id="IPR029044">
    <property type="entry name" value="Nucleotide-diphossugar_trans"/>
</dbReference>
<dbReference type="SUPFAM" id="SSF53448">
    <property type="entry name" value="Nucleotide-diphospho-sugar transferases"/>
    <property type="match status" value="1"/>
</dbReference>
<evidence type="ECO:0000313" key="3">
    <source>
        <dbReference type="EMBL" id="CEN29392.1"/>
    </source>
</evidence>
<proteinExistence type="predicted"/>
<dbReference type="HOGENOM" id="CLU_047697_0_0_9"/>
<dbReference type="InterPro" id="IPR050834">
    <property type="entry name" value="Glycosyltransf_2"/>
</dbReference>
<dbReference type="PANTHER" id="PTHR43685:SF2">
    <property type="entry name" value="GLYCOSYLTRANSFERASE 2-LIKE DOMAIN-CONTAINING PROTEIN"/>
    <property type="match status" value="1"/>
</dbReference>
<reference evidence="4" key="1">
    <citation type="submission" date="2015-01" db="EMBL/GenBank/DDBJ databases">
        <authorList>
            <person name="Andreevskaya M."/>
        </authorList>
    </citation>
    <scope>NUCLEOTIDE SEQUENCE [LARGE SCALE GENOMIC DNA]</scope>
    <source>
        <strain evidence="4">MKFS47</strain>
    </source>
</reference>
<feature type="coiled-coil region" evidence="1">
    <location>
        <begin position="402"/>
        <end position="440"/>
    </location>
</feature>
<dbReference type="Gene3D" id="3.90.550.10">
    <property type="entry name" value="Spore Coat Polysaccharide Biosynthesis Protein SpsA, Chain A"/>
    <property type="match status" value="1"/>
</dbReference>
<dbReference type="RefSeq" id="WP_047916371.1">
    <property type="nucleotide sequence ID" value="NZ_LN774769.1"/>
</dbReference>
<evidence type="ECO:0000313" key="4">
    <source>
        <dbReference type="Proteomes" id="UP000033166"/>
    </source>
</evidence>
<feature type="domain" description="Glycosyltransferase 2-like" evidence="2">
    <location>
        <begin position="7"/>
        <end position="130"/>
    </location>
</feature>
<dbReference type="Proteomes" id="UP000033166">
    <property type="component" value="Chromosome I"/>
</dbReference>
<dbReference type="Pfam" id="PF00535">
    <property type="entry name" value="Glycos_transf_2"/>
    <property type="match status" value="1"/>
</dbReference>
<gene>
    <name evidence="3" type="primary">rgpE</name>
    <name evidence="3" type="ORF">LACPI_2192</name>
</gene>
<organism evidence="3 4">
    <name type="scientific">Pseudolactococcus piscium MKFS47</name>
    <dbReference type="NCBI Taxonomy" id="297352"/>
    <lineage>
        <taxon>Bacteria</taxon>
        <taxon>Bacillati</taxon>
        <taxon>Bacillota</taxon>
        <taxon>Bacilli</taxon>
        <taxon>Lactobacillales</taxon>
        <taxon>Streptococcaceae</taxon>
        <taxon>Pseudolactococcus</taxon>
    </lineage>
</organism>
<dbReference type="CDD" id="cd00761">
    <property type="entry name" value="Glyco_tranf_GTA_type"/>
    <property type="match status" value="1"/>
</dbReference>
<dbReference type="KEGG" id="lpk:LACPI_2192"/>
<dbReference type="InterPro" id="IPR001173">
    <property type="entry name" value="Glyco_trans_2-like"/>
</dbReference>
<dbReference type="AlphaFoldDB" id="A0A0D6DZK1"/>
<dbReference type="PANTHER" id="PTHR43685">
    <property type="entry name" value="GLYCOSYLTRANSFERASE"/>
    <property type="match status" value="1"/>
</dbReference>
<sequence length="460" mass="54783">MSLPLISVIITNYNYDKYIIRAIQSVFNQTYTNIELIIINDGSTDNSDELINRMVTKHANVIYVNQENRGISYARNEGLANITGDYFIFLDADNYWSDDYLEKFYHKAISSDADVVYGDLRQLDTKDDLVSETNFPTYTLERLLFENFIDISALVKSNIAKKYKFDLNLNKRSHEDWDYWLSLALEKHTFVKCDQNYLNYMIHNQSRNKNTNNTFQKWEGLLETFNYIWNKYQVKYSDVLKENDWAIGHSKLLYTLLADQSQVVKYLTYLEALSNQKITVYYRIENYSEEQKIVFEFNYKDQLSFTIPDGTTEIRVDLTELPSFYTYVTLVDETNEKIESFNTNGFKEEDCFYFVENDPQIYYKVRDYQERIVTLKYSMSDMSDVLSEAYPSKIILNSNLRLAEEKKRLVKEKQQIISKKQQLQARYEQLELDYQQVINSKTWQARLSFVKLVNWVLRRK</sequence>
<accession>A0A0D6DZK1</accession>
<keyword evidence="3" id="KW-0808">Transferase</keyword>
<name>A0A0D6DZK1_9LACT</name>
<keyword evidence="1" id="KW-0175">Coiled coil</keyword>
<dbReference type="GO" id="GO:0016740">
    <property type="term" value="F:transferase activity"/>
    <property type="evidence" value="ECO:0007669"/>
    <property type="project" value="UniProtKB-KW"/>
</dbReference>
<protein>
    <submittedName>
        <fullName evidence="3">Glycosyltransferase RgpE</fullName>
    </submittedName>
</protein>
<evidence type="ECO:0000259" key="2">
    <source>
        <dbReference type="Pfam" id="PF00535"/>
    </source>
</evidence>
<dbReference type="EMBL" id="LN774769">
    <property type="protein sequence ID" value="CEN29392.1"/>
    <property type="molecule type" value="Genomic_DNA"/>
</dbReference>